<evidence type="ECO:0000256" key="1">
    <source>
        <dbReference type="ARBA" id="ARBA00004613"/>
    </source>
</evidence>
<dbReference type="PRINTS" id="PR00313">
    <property type="entry name" value="CABNDNGRPT"/>
</dbReference>
<proteinExistence type="predicted"/>
<comment type="caution">
    <text evidence="5">The sequence shown here is derived from an EMBL/GenBank/DDBJ whole genome shotgun (WGS) entry which is preliminary data.</text>
</comment>
<evidence type="ECO:0000313" key="6">
    <source>
        <dbReference type="Proteomes" id="UP000599383"/>
    </source>
</evidence>
<dbReference type="Proteomes" id="UP000599383">
    <property type="component" value="Unassembled WGS sequence"/>
</dbReference>
<keyword evidence="6" id="KW-1185">Reference proteome</keyword>
<dbReference type="Pfam" id="PF17963">
    <property type="entry name" value="Big_9"/>
    <property type="match status" value="1"/>
</dbReference>
<dbReference type="Pfam" id="PF00353">
    <property type="entry name" value="HemolysinCabind"/>
    <property type="match status" value="3"/>
</dbReference>
<dbReference type="Gene3D" id="2.150.10.10">
    <property type="entry name" value="Serralysin-like metalloprotease, C-terminal"/>
    <property type="match status" value="2"/>
</dbReference>
<dbReference type="InterPro" id="IPR050557">
    <property type="entry name" value="RTX_toxin/Mannuronan_C5-epim"/>
</dbReference>
<dbReference type="InterPro" id="IPR049804">
    <property type="entry name" value="Choice_anch_L"/>
</dbReference>
<dbReference type="NCBIfam" id="NF038133">
    <property type="entry name" value="choice_anch_L"/>
    <property type="match status" value="1"/>
</dbReference>
<dbReference type="PANTHER" id="PTHR38340:SF1">
    <property type="entry name" value="S-LAYER PROTEIN"/>
    <property type="match status" value="1"/>
</dbReference>
<dbReference type="PANTHER" id="PTHR38340">
    <property type="entry name" value="S-LAYER PROTEIN"/>
    <property type="match status" value="1"/>
</dbReference>
<dbReference type="EMBL" id="WVQY01000001">
    <property type="protein sequence ID" value="NOD29567.1"/>
    <property type="molecule type" value="Genomic_DNA"/>
</dbReference>
<dbReference type="InterPro" id="IPR001343">
    <property type="entry name" value="Hemolysn_Ca-bd"/>
</dbReference>
<dbReference type="SUPFAM" id="SSF51120">
    <property type="entry name" value="beta-Roll"/>
    <property type="match status" value="2"/>
</dbReference>
<accession>A0ABX1W8G0</accession>
<dbReference type="RefSeq" id="WP_171362866.1">
    <property type="nucleotide sequence ID" value="NZ_WVQY01000001.1"/>
</dbReference>
<evidence type="ECO:0000256" key="3">
    <source>
        <dbReference type="SAM" id="MobiDB-lite"/>
    </source>
</evidence>
<dbReference type="InterPro" id="IPR016047">
    <property type="entry name" value="M23ase_b-sheet_dom"/>
</dbReference>
<dbReference type="InterPro" id="IPR011049">
    <property type="entry name" value="Serralysin-like_metalloprot_C"/>
</dbReference>
<dbReference type="CDD" id="cd12797">
    <property type="entry name" value="M23_peptidase"/>
    <property type="match status" value="1"/>
</dbReference>
<protein>
    <submittedName>
        <fullName evidence="5">Peptidoglycan DD-metalloendopeptidase family protein</fullName>
    </submittedName>
</protein>
<keyword evidence="2" id="KW-0964">Secreted</keyword>
<feature type="region of interest" description="Disordered" evidence="3">
    <location>
        <begin position="755"/>
        <end position="776"/>
    </location>
</feature>
<reference evidence="5 6" key="1">
    <citation type="submission" date="2019-12" db="EMBL/GenBank/DDBJ databases">
        <title>Ruegeria JWLKs population differentiation of coral mucus and skeleton niches.</title>
        <authorList>
            <person name="Luo D."/>
        </authorList>
    </citation>
    <scope>NUCLEOTIDE SEQUENCE [LARGE SCALE GENOMIC DNA]</scope>
    <source>
        <strain evidence="5 6">HKCCD6238</strain>
    </source>
</reference>
<evidence type="ECO:0000313" key="5">
    <source>
        <dbReference type="EMBL" id="NOD29567.1"/>
    </source>
</evidence>
<sequence length="885" mass="91365">MSTLLPYDSSLGSISVTQAIHPPSIYVDQLYYSYDFDLSAGDQILSIADGVVTSVVNFVVDGSLMAGSNNTSIFPQYGPGGTGNQITIYYDQLDLYVTYAHLDQGSIPFLKGDSVSQGDVIGEIGLTGIAIPTSYDHLHITYGTGTTSWGGSTSNFYLGTTTIADGSIAQNGPPSSIPNGQSPSAVLIFDESGVPLIEGTNAPVSQNISTPVDRQRSFSEALADNTIANDLNDIAKFFLEANLAPNVSNVSFSGSGDAAYFVEDLVGGIGLSGFSGLDGGILLSTGGFPGPSNTSGSYTVANGTSGDSDLDQVLLDAGFSGAGATQDAISIEFTLDVVPNSEVTGVSFDIVFGSEEYPEFSSSSFADVAAIFVNGQNYALFNSDPTTPLSVLDANVFSGNFIDNDISPFPSVYPIEWDGFSNVLTVRAPLQTGQNTIKIALADTGDQSLDSGLYIQDMDLLYGGGTSSGVLTVVNASISGGDLFLTGLIEEVNLFDGQDTVKGVAANFNGDIITGFAQGDQLVFLGSTFSQNDVTITSGSAILNIDTDQNGSVDTIVTLAGDYYGANFDISNVGADTVISVSFPAPNTPPSAQDDDFSVSEDQLLIGNVLSDNGNGLDSDPDGDPLTVSLVSGPLEGVLVLNADGSFSYEADADVFDLALPGSFIDQTFVYQIDDGNGGVDQATTTISVAIKDDGKTIEGTKRANELVGTDGGEDLIYGKNGNDIIFGLDGADQLIGGKGQDTLFGGESSDVLAGGRGNDDLHGEQGDDILEGGRGNDSLSGGLGNDILAGGRGNDVLRGGLDDDTLIGGRGNDIFVLALGDGTDTILDFSNGSDSIGLVGLSFEELDIEQSGDDTTISSNGELLAVLVDVEALTLETEDVFNFV</sequence>
<dbReference type="SUPFAM" id="SSF51261">
    <property type="entry name" value="Duplicated hybrid motif"/>
    <property type="match status" value="1"/>
</dbReference>
<dbReference type="Pfam" id="PF01551">
    <property type="entry name" value="Peptidase_M23"/>
    <property type="match status" value="1"/>
</dbReference>
<comment type="subcellular location">
    <subcellularLocation>
        <location evidence="1">Secreted</location>
    </subcellularLocation>
</comment>
<dbReference type="PROSITE" id="PS00330">
    <property type="entry name" value="HEMOLYSIN_CALCIUM"/>
    <property type="match status" value="2"/>
</dbReference>
<dbReference type="Gene3D" id="2.70.70.10">
    <property type="entry name" value="Glucose Permease (Domain IIA)"/>
    <property type="match status" value="1"/>
</dbReference>
<organism evidence="5 6">
    <name type="scientific">Ruegeria atlantica</name>
    <dbReference type="NCBI Taxonomy" id="81569"/>
    <lineage>
        <taxon>Bacteria</taxon>
        <taxon>Pseudomonadati</taxon>
        <taxon>Pseudomonadota</taxon>
        <taxon>Alphaproteobacteria</taxon>
        <taxon>Rhodobacterales</taxon>
        <taxon>Roseobacteraceae</taxon>
        <taxon>Ruegeria</taxon>
    </lineage>
</organism>
<dbReference type="InterPro" id="IPR018511">
    <property type="entry name" value="Hemolysin-typ_Ca-bd_CS"/>
</dbReference>
<gene>
    <name evidence="5" type="ORF">GS617_04735</name>
</gene>
<name>A0ABX1W8G0_9RHOB</name>
<evidence type="ECO:0000256" key="2">
    <source>
        <dbReference type="ARBA" id="ARBA00022525"/>
    </source>
</evidence>
<dbReference type="InterPro" id="IPR011055">
    <property type="entry name" value="Dup_hybrid_motif"/>
</dbReference>
<feature type="domain" description="M23ase beta-sheet core" evidence="4">
    <location>
        <begin position="33"/>
        <end position="141"/>
    </location>
</feature>
<evidence type="ECO:0000259" key="4">
    <source>
        <dbReference type="Pfam" id="PF01551"/>
    </source>
</evidence>